<dbReference type="GO" id="GO:0004879">
    <property type="term" value="F:nuclear receptor activity"/>
    <property type="evidence" value="ECO:0007669"/>
    <property type="project" value="TreeGrafter"/>
</dbReference>
<evidence type="ECO:0000256" key="7">
    <source>
        <dbReference type="ARBA" id="ARBA00023170"/>
    </source>
</evidence>
<feature type="non-terminal residue" evidence="10">
    <location>
        <position position="112"/>
    </location>
</feature>
<dbReference type="PROSITE" id="PS51030">
    <property type="entry name" value="NUCLEAR_REC_DBD_2"/>
    <property type="match status" value="1"/>
</dbReference>
<reference evidence="10" key="1">
    <citation type="submission" date="2020-11" db="EMBL/GenBank/DDBJ databases">
        <authorList>
            <person name="Tran Van P."/>
        </authorList>
    </citation>
    <scope>NUCLEOTIDE SEQUENCE</scope>
</reference>
<dbReference type="Gene3D" id="3.30.50.10">
    <property type="entry name" value="Erythroid Transcription Factor GATA-1, subunit A"/>
    <property type="match status" value="1"/>
</dbReference>
<dbReference type="GO" id="GO:0030154">
    <property type="term" value="P:cell differentiation"/>
    <property type="evidence" value="ECO:0007669"/>
    <property type="project" value="TreeGrafter"/>
</dbReference>
<dbReference type="EMBL" id="CAJPVJ010016992">
    <property type="protein sequence ID" value="CAG2176448.1"/>
    <property type="molecule type" value="Genomic_DNA"/>
</dbReference>
<name>A0A7R9MG76_9ACAR</name>
<dbReference type="Proteomes" id="UP000728032">
    <property type="component" value="Unassembled WGS sequence"/>
</dbReference>
<keyword evidence="5" id="KW-0238">DNA-binding</keyword>
<dbReference type="PROSITE" id="PS00031">
    <property type="entry name" value="NUCLEAR_REC_DBD_1"/>
    <property type="match status" value="1"/>
</dbReference>
<proteinExistence type="predicted"/>
<dbReference type="OrthoDB" id="6159439at2759"/>
<dbReference type="GO" id="GO:0045944">
    <property type="term" value="P:positive regulation of transcription by RNA polymerase II"/>
    <property type="evidence" value="ECO:0007669"/>
    <property type="project" value="TreeGrafter"/>
</dbReference>
<dbReference type="SUPFAM" id="SSF57716">
    <property type="entry name" value="Glucocorticoid receptor-like (DNA-binding domain)"/>
    <property type="match status" value="1"/>
</dbReference>
<dbReference type="EMBL" id="OC931817">
    <property type="protein sequence ID" value="CAD7659286.1"/>
    <property type="molecule type" value="Genomic_DNA"/>
</dbReference>
<evidence type="ECO:0000256" key="8">
    <source>
        <dbReference type="ARBA" id="ARBA00023242"/>
    </source>
</evidence>
<accession>A0A7R9MG76</accession>
<keyword evidence="6" id="KW-0804">Transcription</keyword>
<gene>
    <name evidence="10" type="ORF">ONB1V03_LOCUS15882</name>
</gene>
<dbReference type="GO" id="GO:0000122">
    <property type="term" value="P:negative regulation of transcription by RNA polymerase II"/>
    <property type="evidence" value="ECO:0007669"/>
    <property type="project" value="TreeGrafter"/>
</dbReference>
<keyword evidence="3" id="KW-0862">Zinc</keyword>
<dbReference type="PANTHER" id="PTHR24082">
    <property type="entry name" value="NUCLEAR HORMONE RECEPTOR"/>
    <property type="match status" value="1"/>
</dbReference>
<keyword evidence="2" id="KW-0863">Zinc-finger</keyword>
<organism evidence="10">
    <name type="scientific">Oppiella nova</name>
    <dbReference type="NCBI Taxonomy" id="334625"/>
    <lineage>
        <taxon>Eukaryota</taxon>
        <taxon>Metazoa</taxon>
        <taxon>Ecdysozoa</taxon>
        <taxon>Arthropoda</taxon>
        <taxon>Chelicerata</taxon>
        <taxon>Arachnida</taxon>
        <taxon>Acari</taxon>
        <taxon>Acariformes</taxon>
        <taxon>Sarcoptiformes</taxon>
        <taxon>Oribatida</taxon>
        <taxon>Brachypylina</taxon>
        <taxon>Oppioidea</taxon>
        <taxon>Oppiidae</taxon>
        <taxon>Oppiella</taxon>
    </lineage>
</organism>
<dbReference type="PRINTS" id="PR00047">
    <property type="entry name" value="STROIDFINGER"/>
</dbReference>
<evidence type="ECO:0000256" key="6">
    <source>
        <dbReference type="ARBA" id="ARBA00023163"/>
    </source>
</evidence>
<keyword evidence="11" id="KW-1185">Reference proteome</keyword>
<evidence type="ECO:0000256" key="3">
    <source>
        <dbReference type="ARBA" id="ARBA00022833"/>
    </source>
</evidence>
<keyword evidence="7" id="KW-0675">Receptor</keyword>
<dbReference type="InterPro" id="IPR050234">
    <property type="entry name" value="Nuclear_hormone_rcpt_NR1"/>
</dbReference>
<evidence type="ECO:0000259" key="9">
    <source>
        <dbReference type="PROSITE" id="PS51030"/>
    </source>
</evidence>
<dbReference type="InterPro" id="IPR013088">
    <property type="entry name" value="Znf_NHR/GATA"/>
</dbReference>
<evidence type="ECO:0000256" key="2">
    <source>
        <dbReference type="ARBA" id="ARBA00022771"/>
    </source>
</evidence>
<keyword evidence="1" id="KW-0479">Metal-binding</keyword>
<dbReference type="GO" id="GO:0008270">
    <property type="term" value="F:zinc ion binding"/>
    <property type="evidence" value="ECO:0007669"/>
    <property type="project" value="UniProtKB-KW"/>
</dbReference>
<sequence length="112" mass="13090">MSKKTSDKWCEICGDSAVGRNFGAITCVSCKAFFRRNAIKDVVCYLEDKCVIEVKTRKLCKKCRFEKCLAAGMRKEFIQNKEQKELRRITIEENKRKKADRRDSNDNKIQES</sequence>
<dbReference type="GO" id="GO:0000978">
    <property type="term" value="F:RNA polymerase II cis-regulatory region sequence-specific DNA binding"/>
    <property type="evidence" value="ECO:0007669"/>
    <property type="project" value="TreeGrafter"/>
</dbReference>
<dbReference type="Pfam" id="PF00105">
    <property type="entry name" value="zf-C4"/>
    <property type="match status" value="1"/>
</dbReference>
<evidence type="ECO:0000313" key="11">
    <source>
        <dbReference type="Proteomes" id="UP000728032"/>
    </source>
</evidence>
<keyword evidence="4" id="KW-0805">Transcription regulation</keyword>
<evidence type="ECO:0000256" key="1">
    <source>
        <dbReference type="ARBA" id="ARBA00022723"/>
    </source>
</evidence>
<evidence type="ECO:0000313" key="10">
    <source>
        <dbReference type="EMBL" id="CAD7659286.1"/>
    </source>
</evidence>
<protein>
    <recommendedName>
        <fullName evidence="9">Nuclear receptor domain-containing protein</fullName>
    </recommendedName>
</protein>
<evidence type="ECO:0000256" key="5">
    <source>
        <dbReference type="ARBA" id="ARBA00023125"/>
    </source>
</evidence>
<dbReference type="AlphaFoldDB" id="A0A7R9MG76"/>
<keyword evidence="8" id="KW-0539">Nucleus</keyword>
<dbReference type="SMART" id="SM00399">
    <property type="entry name" value="ZnF_C4"/>
    <property type="match status" value="1"/>
</dbReference>
<feature type="domain" description="Nuclear receptor" evidence="9">
    <location>
        <begin position="7"/>
        <end position="80"/>
    </location>
</feature>
<dbReference type="InterPro" id="IPR001628">
    <property type="entry name" value="Znf_hrmn_rcpt"/>
</dbReference>
<evidence type="ECO:0000256" key="4">
    <source>
        <dbReference type="ARBA" id="ARBA00023015"/>
    </source>
</evidence>
<dbReference type="PANTHER" id="PTHR24082:SF283">
    <property type="entry name" value="NUCLEAR HORMONE RECEPTOR HR96"/>
    <property type="match status" value="1"/>
</dbReference>